<dbReference type="EMBL" id="JADGMS010000013">
    <property type="protein sequence ID" value="KAF9669802.1"/>
    <property type="molecule type" value="Genomic_DNA"/>
</dbReference>
<proteinExistence type="predicted"/>
<dbReference type="Gene3D" id="2.60.40.1960">
    <property type="match status" value="1"/>
</dbReference>
<dbReference type="Proteomes" id="UP000657918">
    <property type="component" value="Unassembled WGS sequence"/>
</dbReference>
<dbReference type="OrthoDB" id="1740348at2759"/>
<dbReference type="AlphaFoldDB" id="A0A835MKE1"/>
<evidence type="ECO:0000313" key="2">
    <source>
        <dbReference type="EMBL" id="KAF9669802.1"/>
    </source>
</evidence>
<evidence type="ECO:0000313" key="3">
    <source>
        <dbReference type="Proteomes" id="UP000657918"/>
    </source>
</evidence>
<feature type="compositionally biased region" description="Basic and acidic residues" evidence="1">
    <location>
        <begin position="66"/>
        <end position="81"/>
    </location>
</feature>
<reference evidence="2 3" key="1">
    <citation type="submission" date="2020-10" db="EMBL/GenBank/DDBJ databases">
        <title>Plant Genome Project.</title>
        <authorList>
            <person name="Zhang R.-G."/>
        </authorList>
    </citation>
    <scope>NUCLEOTIDE SEQUENCE [LARGE SCALE GENOMIC DNA]</scope>
    <source>
        <strain evidence="2">FAFU-HL-1</strain>
        <tissue evidence="2">Leaf</tissue>
    </source>
</reference>
<name>A0A835MKE1_9ROSI</name>
<feature type="region of interest" description="Disordered" evidence="1">
    <location>
        <begin position="37"/>
        <end position="81"/>
    </location>
</feature>
<evidence type="ECO:0000256" key="1">
    <source>
        <dbReference type="SAM" id="MobiDB-lite"/>
    </source>
</evidence>
<comment type="caution">
    <text evidence="2">The sequence shown here is derived from an EMBL/GenBank/DDBJ whole genome shotgun (WGS) entry which is preliminary data.</text>
</comment>
<keyword evidence="3" id="KW-1185">Reference proteome</keyword>
<organism evidence="2 3">
    <name type="scientific">Salix dunnii</name>
    <dbReference type="NCBI Taxonomy" id="1413687"/>
    <lineage>
        <taxon>Eukaryota</taxon>
        <taxon>Viridiplantae</taxon>
        <taxon>Streptophyta</taxon>
        <taxon>Embryophyta</taxon>
        <taxon>Tracheophyta</taxon>
        <taxon>Spermatophyta</taxon>
        <taxon>Magnoliopsida</taxon>
        <taxon>eudicotyledons</taxon>
        <taxon>Gunneridae</taxon>
        <taxon>Pentapetalae</taxon>
        <taxon>rosids</taxon>
        <taxon>fabids</taxon>
        <taxon>Malpighiales</taxon>
        <taxon>Salicaceae</taxon>
        <taxon>Saliceae</taxon>
        <taxon>Salix</taxon>
    </lineage>
</organism>
<gene>
    <name evidence="2" type="ORF">SADUNF_Sadunf13G0002300</name>
</gene>
<protein>
    <submittedName>
        <fullName evidence="2">Uncharacterized protein</fullName>
    </submittedName>
</protein>
<sequence length="143" mass="16901">MVWSWWENSDWISESEMKESFVFLVGVVEPLREWKKPWHGGGKMERRRGRSEMTPMMKARKRRKEKNNARQQQEEDKKRNSDDSLVALAFDFIKKTIEGLISIWWLDRNPEAEEGGKTVVGGFNPKHFKGNHTYVPVTGRMVY</sequence>
<accession>A0A835MKE1</accession>